<dbReference type="Proteomes" id="UP000756132">
    <property type="component" value="Chromosome 14"/>
</dbReference>
<feature type="compositionally biased region" description="Basic residues" evidence="1">
    <location>
        <begin position="295"/>
        <end position="304"/>
    </location>
</feature>
<dbReference type="RefSeq" id="XP_047769778.1">
    <property type="nucleotide sequence ID" value="XM_047913801.1"/>
</dbReference>
<dbReference type="AlphaFoldDB" id="A0A9Q8PMX8"/>
<feature type="region of interest" description="Disordered" evidence="1">
    <location>
        <begin position="1"/>
        <end position="24"/>
    </location>
</feature>
<sequence length="386" mass="41653">MSVSSSSSSSSSTPMFPPLETDEARRVFESANPSPPGALQYLKNNIPIWQKSTFGIEARVKWLQQHHSKSLDFFSTREEYKASIDDVLACVGQIRSRLESRVASVRGKEGWTDWDWQIPRSRTPAFWTESLLKKMVSLAIITTQREEALNLVSLEVAARLKVRGALRDVRVSPCDIGKVVETLKKRSAAAAAATVATSASSSTVAASASASTATHDTSGQSPQQSPSIERGRGQDLDPLDDPPMSADASSLLNPGSEPSSFSADLPGNSPSLAKRRDGQPPSGHYSSQQAPSTRPTKRQKRQSPHHSPSPSPTPPTPPPPPPPSGPQAPSWAVVFDLFEAQRLYDEARLAAATTDNEREAARANLDATLTYQASLPAHFRVRGAQV</sequence>
<feature type="compositionally biased region" description="Polar residues" evidence="1">
    <location>
        <begin position="247"/>
        <end position="262"/>
    </location>
</feature>
<dbReference type="EMBL" id="CP090176">
    <property type="protein sequence ID" value="UJO25412.1"/>
    <property type="molecule type" value="Genomic_DNA"/>
</dbReference>
<feature type="compositionally biased region" description="Polar residues" evidence="1">
    <location>
        <begin position="215"/>
        <end position="227"/>
    </location>
</feature>
<dbReference type="GeneID" id="71994531"/>
<evidence type="ECO:0000256" key="1">
    <source>
        <dbReference type="SAM" id="MobiDB-lite"/>
    </source>
</evidence>
<gene>
    <name evidence="2" type="ORF">CLAFUR5_14653</name>
</gene>
<feature type="compositionally biased region" description="Polar residues" evidence="1">
    <location>
        <begin position="284"/>
        <end position="294"/>
    </location>
</feature>
<feature type="region of interest" description="Disordered" evidence="1">
    <location>
        <begin position="208"/>
        <end position="330"/>
    </location>
</feature>
<evidence type="ECO:0000313" key="3">
    <source>
        <dbReference type="Proteomes" id="UP000756132"/>
    </source>
</evidence>
<proteinExistence type="predicted"/>
<reference evidence="2" key="1">
    <citation type="submission" date="2021-12" db="EMBL/GenBank/DDBJ databases">
        <authorList>
            <person name="Zaccaron A."/>
            <person name="Stergiopoulos I."/>
        </authorList>
    </citation>
    <scope>NUCLEOTIDE SEQUENCE</scope>
    <source>
        <strain evidence="2">Race5_Kim</strain>
    </source>
</reference>
<feature type="compositionally biased region" description="Low complexity" evidence="1">
    <location>
        <begin position="1"/>
        <end position="12"/>
    </location>
</feature>
<protein>
    <submittedName>
        <fullName evidence="2">Uncharacterized protein</fullName>
    </submittedName>
</protein>
<organism evidence="2 3">
    <name type="scientific">Passalora fulva</name>
    <name type="common">Tomato leaf mold</name>
    <name type="synonym">Cladosporium fulvum</name>
    <dbReference type="NCBI Taxonomy" id="5499"/>
    <lineage>
        <taxon>Eukaryota</taxon>
        <taxon>Fungi</taxon>
        <taxon>Dikarya</taxon>
        <taxon>Ascomycota</taxon>
        <taxon>Pezizomycotina</taxon>
        <taxon>Dothideomycetes</taxon>
        <taxon>Dothideomycetidae</taxon>
        <taxon>Mycosphaerellales</taxon>
        <taxon>Mycosphaerellaceae</taxon>
        <taxon>Fulvia</taxon>
    </lineage>
</organism>
<feature type="compositionally biased region" description="Pro residues" evidence="1">
    <location>
        <begin position="307"/>
        <end position="326"/>
    </location>
</feature>
<dbReference type="KEGG" id="ffu:CLAFUR5_14653"/>
<keyword evidence="3" id="KW-1185">Reference proteome</keyword>
<accession>A0A9Q8PMX8</accession>
<reference evidence="2" key="2">
    <citation type="journal article" date="2022" name="Microb. Genom.">
        <title>A chromosome-scale genome assembly of the tomato pathogen Cladosporium fulvum reveals a compartmentalized genome architecture and the presence of a dispensable chromosome.</title>
        <authorList>
            <person name="Zaccaron A.Z."/>
            <person name="Chen L.H."/>
            <person name="Samaras A."/>
            <person name="Stergiopoulos I."/>
        </authorList>
    </citation>
    <scope>NUCLEOTIDE SEQUENCE</scope>
    <source>
        <strain evidence="2">Race5_Kim</strain>
    </source>
</reference>
<evidence type="ECO:0000313" key="2">
    <source>
        <dbReference type="EMBL" id="UJO25412.1"/>
    </source>
</evidence>
<name>A0A9Q8PMX8_PASFU</name>